<reference evidence="1" key="1">
    <citation type="submission" date="2018-02" db="EMBL/GenBank/DDBJ databases">
        <title>Rhizophora mucronata_Transcriptome.</title>
        <authorList>
            <person name="Meera S.P."/>
            <person name="Sreeshan A."/>
            <person name="Augustine A."/>
        </authorList>
    </citation>
    <scope>NUCLEOTIDE SEQUENCE</scope>
    <source>
        <tissue evidence="1">Leaf</tissue>
    </source>
</reference>
<organism evidence="1">
    <name type="scientific">Rhizophora mucronata</name>
    <name type="common">Asiatic mangrove</name>
    <dbReference type="NCBI Taxonomy" id="61149"/>
    <lineage>
        <taxon>Eukaryota</taxon>
        <taxon>Viridiplantae</taxon>
        <taxon>Streptophyta</taxon>
        <taxon>Embryophyta</taxon>
        <taxon>Tracheophyta</taxon>
        <taxon>Spermatophyta</taxon>
        <taxon>Magnoliopsida</taxon>
        <taxon>eudicotyledons</taxon>
        <taxon>Gunneridae</taxon>
        <taxon>Pentapetalae</taxon>
        <taxon>rosids</taxon>
        <taxon>fabids</taxon>
        <taxon>Malpighiales</taxon>
        <taxon>Rhizophoraceae</taxon>
        <taxon>Rhizophora</taxon>
    </lineage>
</organism>
<evidence type="ECO:0000313" key="1">
    <source>
        <dbReference type="EMBL" id="MBX32782.1"/>
    </source>
</evidence>
<name>A0A2P2MRF2_RHIMU</name>
<proteinExistence type="predicted"/>
<sequence length="15" mass="1716">MSNKFLLQFSSVPFA</sequence>
<dbReference type="EMBL" id="GGEC01052298">
    <property type="protein sequence ID" value="MBX32782.1"/>
    <property type="molecule type" value="Transcribed_RNA"/>
</dbReference>
<accession>A0A2P2MRF2</accession>
<protein>
    <submittedName>
        <fullName evidence="1">Uncharacterized protein</fullName>
    </submittedName>
</protein>